<evidence type="ECO:0000259" key="6">
    <source>
        <dbReference type="Pfam" id="PF08386"/>
    </source>
</evidence>
<dbReference type="InterPro" id="IPR029058">
    <property type="entry name" value="AB_hydrolase_fold"/>
</dbReference>
<dbReference type="Gene3D" id="3.40.50.1820">
    <property type="entry name" value="alpha/beta hydrolase"/>
    <property type="match status" value="1"/>
</dbReference>
<dbReference type="Proteomes" id="UP000199288">
    <property type="component" value="Unassembled WGS sequence"/>
</dbReference>
<dbReference type="RefSeq" id="WP_261977046.1">
    <property type="nucleotide sequence ID" value="NZ_FNQV01000006.1"/>
</dbReference>
<dbReference type="PANTHER" id="PTHR43248:SF29">
    <property type="entry name" value="TRIPEPTIDYL AMINOPEPTIDASE"/>
    <property type="match status" value="1"/>
</dbReference>
<keyword evidence="3" id="KW-0378">Hydrolase</keyword>
<comment type="similarity">
    <text evidence="1">Belongs to the peptidase S33 family.</text>
</comment>
<dbReference type="PROSITE" id="PS51257">
    <property type="entry name" value="PROKAR_LIPOPROTEIN"/>
    <property type="match status" value="1"/>
</dbReference>
<evidence type="ECO:0000256" key="3">
    <source>
        <dbReference type="ARBA" id="ARBA00022801"/>
    </source>
</evidence>
<dbReference type="PANTHER" id="PTHR43248">
    <property type="entry name" value="2-SUCCINYL-6-HYDROXY-2,4-CYCLOHEXADIENE-1-CARBOXYLATE SYNTHASE"/>
    <property type="match status" value="1"/>
</dbReference>
<evidence type="ECO:0000256" key="1">
    <source>
        <dbReference type="ARBA" id="ARBA00010088"/>
    </source>
</evidence>
<feature type="signal peptide" evidence="5">
    <location>
        <begin position="1"/>
        <end position="25"/>
    </location>
</feature>
<evidence type="ECO:0000313" key="7">
    <source>
        <dbReference type="EMBL" id="SEA23552.1"/>
    </source>
</evidence>
<feature type="region of interest" description="Disordered" evidence="4">
    <location>
        <begin position="22"/>
        <end position="49"/>
    </location>
</feature>
<feature type="compositionally biased region" description="Polar residues" evidence="4">
    <location>
        <begin position="22"/>
        <end position="45"/>
    </location>
</feature>
<dbReference type="InterPro" id="IPR013595">
    <property type="entry name" value="Pept_S33_TAP-like_C"/>
</dbReference>
<evidence type="ECO:0000256" key="4">
    <source>
        <dbReference type="SAM" id="MobiDB-lite"/>
    </source>
</evidence>
<dbReference type="GO" id="GO:0016787">
    <property type="term" value="F:hydrolase activity"/>
    <property type="evidence" value="ECO:0007669"/>
    <property type="project" value="UniProtKB-KW"/>
</dbReference>
<sequence>MKSKLLIGLASAALLLAGCTTPTVTKPSESSTSDGVPLTTRTPDSSAVPEGLETFYSQQITWEDCGTDLRCTDVTVPMDYANPDGETITIRVKQLVSAGADAPALLLNPGGPGGSGVQMMDYVNHLATKKLREHYNLTGFDPRGVNESSAVSCLSDAERDAYRAEDADLSSEAGREAAAAATRAYGEKCAEKTGKLLGFVDTVSAARDMDILRAVISGAPTLDFLGFSYGTYLGGTYADLFPKNVGRFVLDGALDPATTSFDVSLGQAEGFDKSIRAYIADCQAGSECPLKGSVDDGIEQLKRFFDSLRTNPLPTGDGDRMLTRPLGITGVITPLYSQQSWPQLTMGLTQAMTQQDGSMLLMMADMMSDRNADGTYATNSDEAFTAINCLDYPVRGTKEEWAEEAKTIEQASPLFGQDLGYGDLQCENWPVKSTRERTALKASGSNPILVVGTTGDPATPYKWSEALAKQLENGHLLTYEGEGHTAYNAKNTCIANHVDDFLIDGTVPSDGTRCS</sequence>
<protein>
    <submittedName>
        <fullName evidence="7">TAP-like protein</fullName>
    </submittedName>
</protein>
<evidence type="ECO:0000313" key="8">
    <source>
        <dbReference type="Proteomes" id="UP000199288"/>
    </source>
</evidence>
<keyword evidence="2 5" id="KW-0732">Signal</keyword>
<evidence type="ECO:0000256" key="2">
    <source>
        <dbReference type="ARBA" id="ARBA00022729"/>
    </source>
</evidence>
<dbReference type="SUPFAM" id="SSF53474">
    <property type="entry name" value="alpha/beta-Hydrolases"/>
    <property type="match status" value="1"/>
</dbReference>
<feature type="domain" description="Peptidase S33 tripeptidyl aminopeptidase-like C-terminal" evidence="6">
    <location>
        <begin position="412"/>
        <end position="514"/>
    </location>
</feature>
<dbReference type="EMBL" id="FNQV01000006">
    <property type="protein sequence ID" value="SEA23552.1"/>
    <property type="molecule type" value="Genomic_DNA"/>
</dbReference>
<proteinExistence type="inferred from homology"/>
<evidence type="ECO:0000256" key="5">
    <source>
        <dbReference type="SAM" id="SignalP"/>
    </source>
</evidence>
<organism evidence="7 8">
    <name type="scientific">Bowdeniella nasicola</name>
    <dbReference type="NCBI Taxonomy" id="208480"/>
    <lineage>
        <taxon>Bacteria</taxon>
        <taxon>Bacillati</taxon>
        <taxon>Actinomycetota</taxon>
        <taxon>Actinomycetes</taxon>
        <taxon>Actinomycetales</taxon>
        <taxon>Actinomycetaceae</taxon>
        <taxon>Bowdeniella</taxon>
    </lineage>
</organism>
<reference evidence="8" key="1">
    <citation type="submission" date="2016-10" db="EMBL/GenBank/DDBJ databases">
        <authorList>
            <person name="Varghese N."/>
            <person name="Submissions S."/>
        </authorList>
    </citation>
    <scope>NUCLEOTIDE SEQUENCE [LARGE SCALE GENOMIC DNA]</scope>
    <source>
        <strain evidence="8">KPR-1</strain>
    </source>
</reference>
<name>A0A1H3ZJT8_9ACTO</name>
<dbReference type="AlphaFoldDB" id="A0A1H3ZJT8"/>
<keyword evidence="8" id="KW-1185">Reference proteome</keyword>
<feature type="chain" id="PRO_5038813995" evidence="5">
    <location>
        <begin position="26"/>
        <end position="515"/>
    </location>
</feature>
<accession>A0A1H3ZJT8</accession>
<dbReference type="InterPro" id="IPR051601">
    <property type="entry name" value="Serine_prot/Carboxylest_S33"/>
</dbReference>
<gene>
    <name evidence="7" type="ORF">SAMN02910418_01168</name>
</gene>
<dbReference type="Pfam" id="PF08386">
    <property type="entry name" value="Abhydrolase_4"/>
    <property type="match status" value="1"/>
</dbReference>